<evidence type="ECO:0000313" key="1">
    <source>
        <dbReference type="EMBL" id="KAF5396177.1"/>
    </source>
</evidence>
<proteinExistence type="predicted"/>
<dbReference type="Proteomes" id="UP000748531">
    <property type="component" value="Unassembled WGS sequence"/>
</dbReference>
<gene>
    <name evidence="1" type="ORF">PHET_11050</name>
</gene>
<evidence type="ECO:0000313" key="2">
    <source>
        <dbReference type="Proteomes" id="UP000748531"/>
    </source>
</evidence>
<name>A0A8J4T9H1_9TREM</name>
<accession>A0A8J4T9H1</accession>
<reference evidence="1" key="1">
    <citation type="submission" date="2019-05" db="EMBL/GenBank/DDBJ databases">
        <title>Annotation for the trematode Paragonimus heterotremus.</title>
        <authorList>
            <person name="Choi Y.-J."/>
        </authorList>
    </citation>
    <scope>NUCLEOTIDE SEQUENCE</scope>
    <source>
        <strain evidence="1">LC</strain>
    </source>
</reference>
<protein>
    <submittedName>
        <fullName evidence="1">Uncharacterized protein</fullName>
    </submittedName>
</protein>
<organism evidence="1 2">
    <name type="scientific">Paragonimus heterotremus</name>
    <dbReference type="NCBI Taxonomy" id="100268"/>
    <lineage>
        <taxon>Eukaryota</taxon>
        <taxon>Metazoa</taxon>
        <taxon>Spiralia</taxon>
        <taxon>Lophotrochozoa</taxon>
        <taxon>Platyhelminthes</taxon>
        <taxon>Trematoda</taxon>
        <taxon>Digenea</taxon>
        <taxon>Plagiorchiida</taxon>
        <taxon>Troglotremata</taxon>
        <taxon>Troglotrematidae</taxon>
        <taxon>Paragonimus</taxon>
    </lineage>
</organism>
<dbReference type="EMBL" id="LUCH01008958">
    <property type="protein sequence ID" value="KAF5396177.1"/>
    <property type="molecule type" value="Genomic_DNA"/>
</dbReference>
<comment type="caution">
    <text evidence="1">The sequence shown here is derived from an EMBL/GenBank/DDBJ whole genome shotgun (WGS) entry which is preliminary data.</text>
</comment>
<keyword evidence="2" id="KW-1185">Reference proteome</keyword>
<dbReference type="AlphaFoldDB" id="A0A8J4T9H1"/>
<sequence>MAANIFLPIDMLSGSVNPREEEANVCLVIIRFHFRDVMWILRATNPSFWFICTSTNFICSLWFC</sequence>